<dbReference type="Gene3D" id="3.10.450.590">
    <property type="match status" value="1"/>
</dbReference>
<comment type="caution">
    <text evidence="2">The sequence shown here is derived from an EMBL/GenBank/DDBJ whole genome shotgun (WGS) entry which is preliminary data.</text>
</comment>
<reference evidence="2 3" key="1">
    <citation type="submission" date="2016-09" db="EMBL/GenBank/DDBJ databases">
        <title>Pseudonocardia autotrophica DSM535, a candidate organism with high potential of specific P450 cytochromes.</title>
        <authorList>
            <person name="Grumaz C."/>
            <person name="Vainshtein Y."/>
            <person name="Kirstahler P."/>
            <person name="Sohn K."/>
        </authorList>
    </citation>
    <scope>NUCLEOTIDE SEQUENCE [LARGE SCALE GENOMIC DNA]</scope>
    <source>
        <strain evidence="2 3">DSM 535</strain>
    </source>
</reference>
<evidence type="ECO:0000313" key="2">
    <source>
        <dbReference type="EMBL" id="OSY34432.1"/>
    </source>
</evidence>
<dbReference type="Pfam" id="PF13026">
    <property type="entry name" value="DUF3887"/>
    <property type="match status" value="1"/>
</dbReference>
<name>A0A1Y2MGZ8_PSEAH</name>
<feature type="domain" description="DUF3887" evidence="1">
    <location>
        <begin position="105"/>
        <end position="194"/>
    </location>
</feature>
<proteinExistence type="predicted"/>
<dbReference type="RefSeq" id="WP_197719773.1">
    <property type="nucleotide sequence ID" value="NZ_AP018920.1"/>
</dbReference>
<dbReference type="InterPro" id="IPR024981">
    <property type="entry name" value="DUF3887"/>
</dbReference>
<keyword evidence="3" id="KW-1185">Reference proteome</keyword>
<organism evidence="2 3">
    <name type="scientific">Pseudonocardia autotrophica</name>
    <name type="common">Amycolata autotrophica</name>
    <name type="synonym">Nocardia autotrophica</name>
    <dbReference type="NCBI Taxonomy" id="2074"/>
    <lineage>
        <taxon>Bacteria</taxon>
        <taxon>Bacillati</taxon>
        <taxon>Actinomycetota</taxon>
        <taxon>Actinomycetes</taxon>
        <taxon>Pseudonocardiales</taxon>
        <taxon>Pseudonocardiaceae</taxon>
        <taxon>Pseudonocardia</taxon>
    </lineage>
</organism>
<gene>
    <name evidence="2" type="ORF">BG845_06857</name>
</gene>
<evidence type="ECO:0000259" key="1">
    <source>
        <dbReference type="Pfam" id="PF13026"/>
    </source>
</evidence>
<protein>
    <recommendedName>
        <fullName evidence="1">DUF3887 domain-containing protein</fullName>
    </recommendedName>
</protein>
<dbReference type="AlphaFoldDB" id="A0A1Y2MGZ8"/>
<dbReference type="Proteomes" id="UP000194360">
    <property type="component" value="Unassembled WGS sequence"/>
</dbReference>
<accession>A0A1Y2MGZ8</accession>
<dbReference type="EMBL" id="MIGB01000093">
    <property type="protein sequence ID" value="OSY34432.1"/>
    <property type="molecule type" value="Genomic_DNA"/>
</dbReference>
<sequence length="202" mass="21664">MTEKLTEAARVLRSRTDALLAARVLTQERDWAGSIEQALHVRSAADDVVRVVVQQAREGGATWQVVGDALGVSRQAAFQRYGKPIDPRTGNPMNTTPLPAAADLATSTIEDLVAGRWSRVTAEFDPAMRDGLSEDSLAAAWAQIIGLSGAFEEHGAPDVTRAGDVTITNTRLSMEAGEYTARITYRDDRSIAGLFLLPEGAA</sequence>
<evidence type="ECO:0000313" key="3">
    <source>
        <dbReference type="Proteomes" id="UP000194360"/>
    </source>
</evidence>